<dbReference type="PROSITE" id="PS51257">
    <property type="entry name" value="PROKAR_LIPOPROTEIN"/>
    <property type="match status" value="1"/>
</dbReference>
<dbReference type="OrthoDB" id="9764688at2"/>
<evidence type="ECO:0000256" key="2">
    <source>
        <dbReference type="ARBA" id="ARBA00022729"/>
    </source>
</evidence>
<sequence>MKHLLLGFGISLVAISCSEDDSGVVDNSFDDPTIVQGYAENVIVPKYEMLDSNAAALVSAVEALVADPTDTNLSAAQDAWRATRTPWEQSESSLFGPVDSNGYDPALDSWPVNLTDINGVLASNQELNQTFFDSLSPESKGFHTIEFFLFGENGDADAEFTEREAQYLSAATADLKVNTSALLGSWTEGDSAYKTVFTSAGEEGNTVYPSRAAAAQEIASGIVVILDEVANGKIADPFDERDVTLVESPFSANSLADFRNNIAGAKEAYLGDFSTGSKSGVGLADWVQEQDAELNTRVLAEFDAAIAAIDAIPAPFKDAILNDNGRAKIQEAVDAINTVRVSFESDINPLISGN</sequence>
<dbReference type="InterPro" id="IPR018976">
    <property type="entry name" value="Imelysin-like"/>
</dbReference>
<keyword evidence="2" id="KW-0732">Signal</keyword>
<protein>
    <submittedName>
        <fullName evidence="4">Peptidase M75</fullName>
    </submittedName>
</protein>
<proteinExistence type="predicted"/>
<dbReference type="RefSeq" id="WP_146959081.1">
    <property type="nucleotide sequence ID" value="NZ_CP042467.1"/>
</dbReference>
<dbReference type="GO" id="GO:0030313">
    <property type="term" value="C:cell envelope"/>
    <property type="evidence" value="ECO:0007669"/>
    <property type="project" value="UniProtKB-SubCell"/>
</dbReference>
<feature type="domain" description="Imelysin-like" evidence="3">
    <location>
        <begin position="43"/>
        <end position="338"/>
    </location>
</feature>
<dbReference type="InterPro" id="IPR034982">
    <property type="entry name" value="Imelysin-like_IrpA"/>
</dbReference>
<dbReference type="EMBL" id="CP042467">
    <property type="protein sequence ID" value="QED27396.1"/>
    <property type="molecule type" value="Genomic_DNA"/>
</dbReference>
<reference evidence="4 5" key="1">
    <citation type="submission" date="2019-08" db="EMBL/GenBank/DDBJ databases">
        <authorList>
            <person name="Liang Q."/>
        </authorList>
    </citation>
    <scope>NUCLEOTIDE SEQUENCE [LARGE SCALE GENOMIC DNA]</scope>
    <source>
        <strain evidence="4 5">V1718</strain>
    </source>
</reference>
<dbReference type="InterPro" id="IPR038352">
    <property type="entry name" value="Imelysin_sf"/>
</dbReference>
<name>A0A5B8XUM0_9DELT</name>
<evidence type="ECO:0000313" key="5">
    <source>
        <dbReference type="Proteomes" id="UP000321595"/>
    </source>
</evidence>
<organism evidence="4 5">
    <name type="scientific">Microvenator marinus</name>
    <dbReference type="NCBI Taxonomy" id="2600177"/>
    <lineage>
        <taxon>Bacteria</taxon>
        <taxon>Deltaproteobacteria</taxon>
        <taxon>Bradymonadales</taxon>
        <taxon>Microvenatoraceae</taxon>
        <taxon>Microvenator</taxon>
    </lineage>
</organism>
<keyword evidence="5" id="KW-1185">Reference proteome</keyword>
<evidence type="ECO:0000313" key="4">
    <source>
        <dbReference type="EMBL" id="QED27396.1"/>
    </source>
</evidence>
<dbReference type="Pfam" id="PF09375">
    <property type="entry name" value="Peptidase_M75"/>
    <property type="match status" value="1"/>
</dbReference>
<dbReference type="AlphaFoldDB" id="A0A5B8XUM0"/>
<dbReference type="Proteomes" id="UP000321595">
    <property type="component" value="Chromosome"/>
</dbReference>
<dbReference type="Gene3D" id="1.20.1420.20">
    <property type="entry name" value="M75 peptidase, HXXE motif"/>
    <property type="match status" value="1"/>
</dbReference>
<dbReference type="KEGG" id="bbae:FRD01_09120"/>
<gene>
    <name evidence="4" type="ORF">FRD01_09120</name>
</gene>
<accession>A0A5B8XUM0</accession>
<evidence type="ECO:0000259" key="3">
    <source>
        <dbReference type="Pfam" id="PF09375"/>
    </source>
</evidence>
<evidence type="ECO:0000256" key="1">
    <source>
        <dbReference type="ARBA" id="ARBA00004196"/>
    </source>
</evidence>
<comment type="subcellular location">
    <subcellularLocation>
        <location evidence="1">Cell envelope</location>
    </subcellularLocation>
</comment>
<dbReference type="CDD" id="cd14658">
    <property type="entry name" value="Imelysin-like_IrpA"/>
    <property type="match status" value="1"/>
</dbReference>